<dbReference type="GO" id="GO:0009166">
    <property type="term" value="P:nucleotide catabolic process"/>
    <property type="evidence" value="ECO:0007669"/>
    <property type="project" value="InterPro"/>
</dbReference>
<dbReference type="PANTHER" id="PTHR11575">
    <property type="entry name" value="5'-NUCLEOTIDASE-RELATED"/>
    <property type="match status" value="1"/>
</dbReference>
<dbReference type="EC" id="3.1.3.5" evidence="2"/>
<gene>
    <name evidence="3" type="ORF">BRAFLDRAFT_111560</name>
</gene>
<proteinExistence type="predicted"/>
<sequence>MGVNKIIALGHAGYSKDQDVARRVSGVDVVVGGHTNTFLYTGALPSSEVSLGPYPLIVDSEVDLGRQVPVVQAYAYGKFLGHLRLTFDSNGDLVSWSGNPILLDNSVPKGE</sequence>
<dbReference type="PANTHER" id="PTHR11575:SF24">
    <property type="entry name" value="5'-NUCLEOTIDASE"/>
    <property type="match status" value="1"/>
</dbReference>
<organism>
    <name type="scientific">Branchiostoma floridae</name>
    <name type="common">Florida lancelet</name>
    <name type="synonym">Amphioxus</name>
    <dbReference type="NCBI Taxonomy" id="7739"/>
    <lineage>
        <taxon>Eukaryota</taxon>
        <taxon>Metazoa</taxon>
        <taxon>Chordata</taxon>
        <taxon>Cephalochordata</taxon>
        <taxon>Leptocardii</taxon>
        <taxon>Amphioxiformes</taxon>
        <taxon>Branchiostomatidae</taxon>
        <taxon>Branchiostoma</taxon>
    </lineage>
</organism>
<dbReference type="EMBL" id="GG666808">
    <property type="protein sequence ID" value="EEN41687.1"/>
    <property type="molecule type" value="Genomic_DNA"/>
</dbReference>
<evidence type="ECO:0000313" key="3">
    <source>
        <dbReference type="EMBL" id="EEN41687.1"/>
    </source>
</evidence>
<dbReference type="SUPFAM" id="SSF56300">
    <property type="entry name" value="Metallo-dependent phosphatases"/>
    <property type="match status" value="1"/>
</dbReference>
<name>C4A0J6_BRAFL</name>
<evidence type="ECO:0000256" key="1">
    <source>
        <dbReference type="ARBA" id="ARBA00000815"/>
    </source>
</evidence>
<dbReference type="InterPro" id="IPR029052">
    <property type="entry name" value="Metallo-depent_PP-like"/>
</dbReference>
<reference evidence="3" key="1">
    <citation type="journal article" date="2008" name="Nature">
        <title>The amphioxus genome and the evolution of the chordate karyotype.</title>
        <authorList>
            <consortium name="US DOE Joint Genome Institute (JGI-PGF)"/>
            <person name="Putnam N.H."/>
            <person name="Butts T."/>
            <person name="Ferrier D.E.K."/>
            <person name="Furlong R.F."/>
            <person name="Hellsten U."/>
            <person name="Kawashima T."/>
            <person name="Robinson-Rechavi M."/>
            <person name="Shoguchi E."/>
            <person name="Terry A."/>
            <person name="Yu J.-K."/>
            <person name="Benito-Gutierrez E.L."/>
            <person name="Dubchak I."/>
            <person name="Garcia-Fernandez J."/>
            <person name="Gibson-Brown J.J."/>
            <person name="Grigoriev I.V."/>
            <person name="Horton A.C."/>
            <person name="de Jong P.J."/>
            <person name="Jurka J."/>
            <person name="Kapitonov V.V."/>
            <person name="Kohara Y."/>
            <person name="Kuroki Y."/>
            <person name="Lindquist E."/>
            <person name="Lucas S."/>
            <person name="Osoegawa K."/>
            <person name="Pennacchio L.A."/>
            <person name="Salamov A.A."/>
            <person name="Satou Y."/>
            <person name="Sauka-Spengler T."/>
            <person name="Schmutz J."/>
            <person name="Shin-I T."/>
            <person name="Toyoda A."/>
            <person name="Bronner-Fraser M."/>
            <person name="Fujiyama A."/>
            <person name="Holland L.Z."/>
            <person name="Holland P.W.H."/>
            <person name="Satoh N."/>
            <person name="Rokhsar D.S."/>
        </authorList>
    </citation>
    <scope>NUCLEOTIDE SEQUENCE [LARGE SCALE GENOMIC DNA]</scope>
    <source>
        <strain evidence="3">S238N-H82</strain>
        <tissue evidence="3">Testes</tissue>
    </source>
</reference>
<dbReference type="GO" id="GO:0008253">
    <property type="term" value="F:5'-nucleotidase activity"/>
    <property type="evidence" value="ECO:0007669"/>
    <property type="project" value="UniProtKB-EC"/>
</dbReference>
<protein>
    <recommendedName>
        <fullName evidence="2">5'-nucleotidase</fullName>
        <ecNumber evidence="2">3.1.3.5</ecNumber>
    </recommendedName>
</protein>
<comment type="catalytic activity">
    <reaction evidence="1">
        <text>a ribonucleoside 5'-phosphate + H2O = a ribonucleoside + phosphate</text>
        <dbReference type="Rhea" id="RHEA:12484"/>
        <dbReference type="ChEBI" id="CHEBI:15377"/>
        <dbReference type="ChEBI" id="CHEBI:18254"/>
        <dbReference type="ChEBI" id="CHEBI:43474"/>
        <dbReference type="ChEBI" id="CHEBI:58043"/>
        <dbReference type="EC" id="3.1.3.5"/>
    </reaction>
</comment>
<accession>C4A0J6</accession>
<dbReference type="STRING" id="7739.C4A0J6"/>
<dbReference type="Gene3D" id="3.60.21.10">
    <property type="match status" value="1"/>
</dbReference>
<dbReference type="InParanoid" id="C4A0J6"/>
<dbReference type="FunFam" id="3.60.21.10:FF:000205">
    <property type="entry name" value="Uncharacterized protein"/>
    <property type="match status" value="1"/>
</dbReference>
<dbReference type="eggNOG" id="KOG4419">
    <property type="taxonomic scope" value="Eukaryota"/>
</dbReference>
<dbReference type="PRINTS" id="PR01607">
    <property type="entry name" value="APYRASEFAMLY"/>
</dbReference>
<dbReference type="AlphaFoldDB" id="C4A0J6"/>
<evidence type="ECO:0000256" key="2">
    <source>
        <dbReference type="ARBA" id="ARBA00012643"/>
    </source>
</evidence>
<dbReference type="InterPro" id="IPR006179">
    <property type="entry name" value="5_nucleotidase/apyrase"/>
</dbReference>